<dbReference type="EMBL" id="KU728633">
    <property type="protein sequence ID" value="AMQ67006.1"/>
    <property type="molecule type" value="Genomic_DNA"/>
</dbReference>
<evidence type="ECO:0000313" key="2">
    <source>
        <dbReference type="Proteomes" id="UP000201826"/>
    </source>
</evidence>
<sequence length="151" mass="16775">MADRVGQKVAEYLTRGGRLDPATGLVHCEMCGAGPIPAGDEEDQPWVCQMCAAVLGWDGVTGRVTFQARVFGTPYIPPSEVEQLTDKHHGWVWRDNDDDELRGTAEGWQMRSKESGSWSRWVGLGVFQNPASLLTSNGPYTRVRPIDRSER</sequence>
<evidence type="ECO:0000313" key="1">
    <source>
        <dbReference type="EMBL" id="AMQ67006.1"/>
    </source>
</evidence>
<dbReference type="KEGG" id="vg:29125792"/>
<dbReference type="Proteomes" id="UP000201826">
    <property type="component" value="Segment"/>
</dbReference>
<dbReference type="RefSeq" id="YP_009303218.1">
    <property type="nucleotide sequence ID" value="NC_031253.1"/>
</dbReference>
<proteinExistence type="predicted"/>
<accession>A0A142F2J9</accession>
<organism evidence="1 2">
    <name type="scientific">Mycobacterium phage Bipper</name>
    <dbReference type="NCBI Taxonomy" id="1805457"/>
    <lineage>
        <taxon>Viruses</taxon>
        <taxon>Duplodnaviria</taxon>
        <taxon>Heunggongvirae</taxon>
        <taxon>Uroviricota</taxon>
        <taxon>Caudoviricetes</taxon>
        <taxon>Bippervirus</taxon>
        <taxon>Bippervirus bipper</taxon>
    </lineage>
</organism>
<keyword evidence="2" id="KW-1185">Reference proteome</keyword>
<dbReference type="GeneID" id="29125792"/>
<reference evidence="2" key="1">
    <citation type="submission" date="2016-02" db="EMBL/GenBank/DDBJ databases">
        <authorList>
            <person name="Isern S."/>
            <person name="Barcellona C.M."/>
            <person name="Dozier K.D."/>
            <person name="Faust J.M."/>
            <person name="Fedrick A.J."/>
            <person name="Gagliardi L.E."/>
            <person name="Gatt S.M."/>
            <person name="Gleason P.S."/>
            <person name="Gomez E.A."/>
            <person name="Hoffman A.M."/>
            <person name="Jenkins M."/>
            <person name="Jones M.J."/>
            <person name="Lang J.F."/>
            <person name="Lequay S.M."/>
            <person name="Mars P.J."/>
            <person name="Mtchedlidze N."/>
            <person name="Osking Z.B."/>
            <person name="Paul L.M."/>
            <person name="Pica A.N."/>
            <person name="Robison M.D."/>
            <person name="Rodriguez D."/>
            <person name="Rosales K.A."/>
            <person name="Saravis L.E."/>
            <person name="Sisson B.M."/>
            <person name="Tan A.L."/>
            <person name="Voltaire R."/>
            <person name="Michael S.F."/>
            <person name="Warner M.H."/>
            <person name="Bradley K.W."/>
            <person name="Asai D.J."/>
            <person name="Bowman C.A."/>
            <person name="Russell D.A."/>
            <person name="Pope W.H."/>
            <person name="Jacobs-Sera D."/>
            <person name="Hendrix R.W."/>
            <person name="Hatfull G.F."/>
        </authorList>
    </citation>
    <scope>NUCLEOTIDE SEQUENCE [LARGE SCALE GENOMIC DNA]</scope>
</reference>
<name>A0A142F2J9_9CAUD</name>
<protein>
    <submittedName>
        <fullName evidence="1">Uncharacterized protein</fullName>
    </submittedName>
</protein>
<gene>
    <name evidence="1" type="primary">71</name>
    <name evidence="1" type="ORF">SEA_BIPPER_71</name>
</gene>